<dbReference type="Gene3D" id="2.40.10.10">
    <property type="entry name" value="Trypsin-like serine proteases"/>
    <property type="match status" value="2"/>
</dbReference>
<dbReference type="PROSITE" id="PS00135">
    <property type="entry name" value="TRYPSIN_SER"/>
    <property type="match status" value="1"/>
</dbReference>
<dbReference type="PANTHER" id="PTHR24252">
    <property type="entry name" value="ACROSIN-RELATED"/>
    <property type="match status" value="1"/>
</dbReference>
<organism evidence="12">
    <name type="scientific">Cacopsylla melanoneura</name>
    <dbReference type="NCBI Taxonomy" id="428564"/>
    <lineage>
        <taxon>Eukaryota</taxon>
        <taxon>Metazoa</taxon>
        <taxon>Ecdysozoa</taxon>
        <taxon>Arthropoda</taxon>
        <taxon>Hexapoda</taxon>
        <taxon>Insecta</taxon>
        <taxon>Pterygota</taxon>
        <taxon>Neoptera</taxon>
        <taxon>Paraneoptera</taxon>
        <taxon>Hemiptera</taxon>
        <taxon>Sternorrhyncha</taxon>
        <taxon>Psylloidea</taxon>
        <taxon>Psyllidae</taxon>
        <taxon>Psyllinae</taxon>
        <taxon>Cacopsylla</taxon>
    </lineage>
</organism>
<feature type="compositionally biased region" description="Polar residues" evidence="8">
    <location>
        <begin position="124"/>
        <end position="141"/>
    </location>
</feature>
<dbReference type="Pfam" id="PF00057">
    <property type="entry name" value="Ldl_recept_a"/>
    <property type="match status" value="4"/>
</dbReference>
<evidence type="ECO:0000256" key="6">
    <source>
        <dbReference type="PROSITE-ProRule" id="PRU00196"/>
    </source>
</evidence>
<dbReference type="PANTHER" id="PTHR24252:SF7">
    <property type="entry name" value="HYALIN"/>
    <property type="match status" value="1"/>
</dbReference>
<dbReference type="Pfam" id="PF09342">
    <property type="entry name" value="DUF1986"/>
    <property type="match status" value="1"/>
</dbReference>
<proteinExistence type="predicted"/>
<protein>
    <submittedName>
        <fullName evidence="12">Serine protease nudel</fullName>
    </submittedName>
</protein>
<dbReference type="InterPro" id="IPR002172">
    <property type="entry name" value="LDrepeatLR_classA_rpt"/>
</dbReference>
<feature type="disulfide bond" evidence="5">
    <location>
        <begin position="2259"/>
        <end position="2274"/>
    </location>
</feature>
<dbReference type="InterPro" id="IPR033116">
    <property type="entry name" value="TRYPSIN_SER"/>
</dbReference>
<feature type="disulfide bond" evidence="5">
    <location>
        <begin position="838"/>
        <end position="853"/>
    </location>
</feature>
<dbReference type="InterPro" id="IPR018114">
    <property type="entry name" value="TRYPSIN_HIS"/>
</dbReference>
<dbReference type="Gene3D" id="4.10.400.10">
    <property type="entry name" value="Low-density Lipoprotein Receptor"/>
    <property type="match status" value="8"/>
</dbReference>
<feature type="disulfide bond" evidence="5">
    <location>
        <begin position="1524"/>
        <end position="1539"/>
    </location>
</feature>
<feature type="disulfide bond" evidence="5">
    <location>
        <begin position="2165"/>
        <end position="2177"/>
    </location>
</feature>
<keyword evidence="3 7" id="KW-0720">Serine protease</keyword>
<dbReference type="InterPro" id="IPR043504">
    <property type="entry name" value="Peptidase_S1_PA_chymotrypsin"/>
</dbReference>
<keyword evidence="9" id="KW-0732">Signal</keyword>
<dbReference type="InterPro" id="IPR023415">
    <property type="entry name" value="LDLR_class-A_CS"/>
</dbReference>
<feature type="disulfide bond" evidence="5">
    <location>
        <begin position="2172"/>
        <end position="2190"/>
    </location>
</feature>
<dbReference type="PRINTS" id="PR00261">
    <property type="entry name" value="LDLRECEPTOR"/>
</dbReference>
<feature type="compositionally biased region" description="Polar residues" evidence="8">
    <location>
        <begin position="263"/>
        <end position="276"/>
    </location>
</feature>
<dbReference type="PROSITE" id="PS00134">
    <property type="entry name" value="TRYPSIN_HIS"/>
    <property type="match status" value="1"/>
</dbReference>
<dbReference type="InterPro" id="IPR015420">
    <property type="entry name" value="Peptidase_S1A_nudel"/>
</dbReference>
<dbReference type="CDD" id="cd00190">
    <property type="entry name" value="Tryp_SPc"/>
    <property type="match status" value="1"/>
</dbReference>
<reference evidence="12" key="1">
    <citation type="submission" date="2021-05" db="EMBL/GenBank/DDBJ databases">
        <authorList>
            <person name="Alioto T."/>
            <person name="Alioto T."/>
            <person name="Gomez Garrido J."/>
        </authorList>
    </citation>
    <scope>NUCLEOTIDE SEQUENCE</scope>
</reference>
<evidence type="ECO:0000259" key="10">
    <source>
        <dbReference type="PROSITE" id="PS50240"/>
    </source>
</evidence>
<dbReference type="SUPFAM" id="SSF57424">
    <property type="entry name" value="LDL receptor-like module"/>
    <property type="match status" value="7"/>
</dbReference>
<feature type="compositionally biased region" description="Low complexity" evidence="8">
    <location>
        <begin position="488"/>
        <end position="512"/>
    </location>
</feature>
<feature type="region of interest" description="Disordered" evidence="8">
    <location>
        <begin position="711"/>
        <end position="735"/>
    </location>
</feature>
<dbReference type="CDD" id="cd00112">
    <property type="entry name" value="LDLa"/>
    <property type="match status" value="9"/>
</dbReference>
<dbReference type="InterPro" id="IPR001190">
    <property type="entry name" value="SRCR"/>
</dbReference>
<keyword evidence="2 7" id="KW-0378">Hydrolase</keyword>
<dbReference type="InterPro" id="IPR009003">
    <property type="entry name" value="Peptidase_S1_PA"/>
</dbReference>
<dbReference type="SUPFAM" id="SSF50494">
    <property type="entry name" value="Trypsin-like serine proteases"/>
    <property type="match status" value="2"/>
</dbReference>
<dbReference type="PROSITE" id="PS50068">
    <property type="entry name" value="LDLRA_2"/>
    <property type="match status" value="8"/>
</dbReference>
<feature type="compositionally biased region" description="Basic and acidic residues" evidence="8">
    <location>
        <begin position="233"/>
        <end position="246"/>
    </location>
</feature>
<name>A0A8D9F4G2_9HEMI</name>
<evidence type="ECO:0000256" key="1">
    <source>
        <dbReference type="ARBA" id="ARBA00022670"/>
    </source>
</evidence>
<dbReference type="GO" id="GO:0006508">
    <property type="term" value="P:proteolysis"/>
    <property type="evidence" value="ECO:0007669"/>
    <property type="project" value="UniProtKB-KW"/>
</dbReference>
<dbReference type="PROSITE" id="PS50240">
    <property type="entry name" value="TRYPSIN_DOM"/>
    <property type="match status" value="1"/>
</dbReference>
<dbReference type="InterPro" id="IPR036055">
    <property type="entry name" value="LDL_receptor-like_sf"/>
</dbReference>
<evidence type="ECO:0000256" key="2">
    <source>
        <dbReference type="ARBA" id="ARBA00022801"/>
    </source>
</evidence>
<keyword evidence="4 5" id="KW-1015">Disulfide bond</keyword>
<feature type="signal peptide" evidence="9">
    <location>
        <begin position="1"/>
        <end position="20"/>
    </location>
</feature>
<feature type="domain" description="SRCR" evidence="11">
    <location>
        <begin position="1817"/>
        <end position="1866"/>
    </location>
</feature>
<feature type="disulfide bond" evidence="5">
    <location>
        <begin position="1723"/>
        <end position="1738"/>
    </location>
</feature>
<dbReference type="FunFam" id="2.40.10.10:FF:000003">
    <property type="entry name" value="Transmembrane serine protease 3"/>
    <property type="match status" value="1"/>
</dbReference>
<dbReference type="PROSITE" id="PS01209">
    <property type="entry name" value="LDLRA_1"/>
    <property type="match status" value="3"/>
</dbReference>
<feature type="disulfide bond" evidence="5">
    <location>
        <begin position="2124"/>
        <end position="2142"/>
    </location>
</feature>
<feature type="region of interest" description="Disordered" evidence="8">
    <location>
        <begin position="1188"/>
        <end position="1240"/>
    </location>
</feature>
<feature type="region of interest" description="Disordered" evidence="8">
    <location>
        <begin position="1595"/>
        <end position="1621"/>
    </location>
</feature>
<dbReference type="InterPro" id="IPR001254">
    <property type="entry name" value="Trypsin_dom"/>
</dbReference>
<feature type="compositionally biased region" description="Polar residues" evidence="8">
    <location>
        <begin position="1220"/>
        <end position="1233"/>
    </location>
</feature>
<feature type="compositionally biased region" description="Polar residues" evidence="8">
    <location>
        <begin position="208"/>
        <end position="232"/>
    </location>
</feature>
<feature type="disulfide bond" evidence="5">
    <location>
        <begin position="1793"/>
        <end position="1808"/>
    </location>
</feature>
<keyword evidence="1 7" id="KW-0645">Protease</keyword>
<feature type="region of interest" description="Disordered" evidence="8">
    <location>
        <begin position="488"/>
        <end position="519"/>
    </location>
</feature>
<feature type="compositionally biased region" description="Basic and acidic residues" evidence="8">
    <location>
        <begin position="195"/>
        <end position="207"/>
    </location>
</feature>
<dbReference type="SMART" id="SM00020">
    <property type="entry name" value="Tryp_SPc"/>
    <property type="match status" value="1"/>
</dbReference>
<dbReference type="PROSITE" id="PS50287">
    <property type="entry name" value="SRCR_2"/>
    <property type="match status" value="1"/>
</dbReference>
<feature type="domain" description="Peptidase S1" evidence="10">
    <location>
        <begin position="1265"/>
        <end position="1494"/>
    </location>
</feature>
<feature type="chain" id="PRO_5034704586" evidence="9">
    <location>
        <begin position="21"/>
        <end position="2379"/>
    </location>
</feature>
<feature type="compositionally biased region" description="Low complexity" evidence="8">
    <location>
        <begin position="175"/>
        <end position="193"/>
    </location>
</feature>
<dbReference type="GO" id="GO:0004252">
    <property type="term" value="F:serine-type endopeptidase activity"/>
    <property type="evidence" value="ECO:0007669"/>
    <property type="project" value="InterPro"/>
</dbReference>
<evidence type="ECO:0000259" key="11">
    <source>
        <dbReference type="PROSITE" id="PS50287"/>
    </source>
</evidence>
<evidence type="ECO:0000256" key="5">
    <source>
        <dbReference type="PROSITE-ProRule" id="PRU00124"/>
    </source>
</evidence>
<feature type="region of interest" description="Disordered" evidence="8">
    <location>
        <begin position="62"/>
        <end position="331"/>
    </location>
</feature>
<sequence>MGSSSQTLLCLSLLICLCSAYVFRSPFQTTSNENDLVNGQENVVSNGPNFWLKRISELFSDSSVQNRSKRDTASVGKSAKGHLANRNAEQVSTSSVSTPVAPKESLLDKIKSKQEARKNEALAKSTQPKSSEPSNNVSSGKSEAPKITPSTQKPKIQRKQGKASQKVVKKRENQVVSTVSKSSFKSSSSNSSTLETEHKITTSDDNSKTVGTVSQKSRANLESASNYQNSSRTDTKAVDDAKKQESNDANNEVDNDQEKEILNTENVTTSTPSPNEFTVLDYEEENKINKAEPEPVVNNDPAPTEQISESNNDPAPIEQVSESSNQESTEVKAIRPELSILNAQPSEMVAESSKASSVEASLEDGAEVNDPIMRYATNTVKPKCPEVISNLTKHFNKLKKQFHYLSKDFNNIYNSTCLDKNCCADKSTMGQLSTMNTTVMTTETETKDNARIDVVPYETRKLKNKKMQKSIPLDDLIVEITTMQPETTTMEEYTESTTQTESTTVTEPATTAMDQTESTTEPAITIQTTTVQYDEPTTTESMSNELFEFNFETSKTKYASTTTSPFKSSMSYAIPEAKPEMKVVCNMEYVQPVRKGCFITTDTDITPTGPDGTIKNPFNAERTLNMNNPFMKKQQQVCCYSDVGAPGYPYMPQVPMMPAPGYYPPPMYPPSGFGYPAWNPYGMMQPPSPYMMQPQGLYPVPCNTNYPTAEAKSTPDSMTLAIPSPMKTEPRKLNVTSSPKRAESIICGDDELPCDSGTECIAATAFCDNTVQCSDGSDEAHCSCRALVGMAKWCDGIFDCPRGEDELGCFDCPENTFSCDNWDRRKSQTTCVQFDKRCDFTNDCNNGKDETDCSVLTDSVDEHKDNMVSYGDGFMHHNYKGKWYPVCYTSIKNIVTAWALEICQVEIDPEIESVHVLPKSQDTPYDGPFIQETLDGLTLVSSCEAFKTIAYVECPKPSCGTRIEIKSPLTKSQERMTRHTAAQVAQAQENLLAQQYEQRPDMYQTNTYRETVQSSPLGFDPHTEYYSSRSDAYNKYPFLQPSQYSAPYTSMQDALLFNENAPPHLHPLGVDATNCPTCQQALNGRQAYGGQYGYFDDGTPLLGHRQAFLDDTPVSMGPKHVYFEDGTPYMGQRNTFEDGTRYMSQMNTFDDGTQYMGPRESEMDHAYRNALNEFGNVEHPTQYYVRSKRDLSSPMRKPHGNNARDSGKGLTGNARDFSGNPKSSRSPKQTKQAPRSIRDAIRITRDMTEPTIDASGTPMLTSGRVVGGKKSQPGAWPWLIALYRDGFFHCGGVILDESWVMTAAHCVDGFEKHYFEVYAGMLRRFSFSPSEQVRPVSRIVMHSMFKRVEMINDLALLQLATPLRYNRYVRPICLPDVTEQTEPFSTCTAVGWGAVFEHGPDPDHMREVQVPILPSCKHYEDRVSDVICAGMPQGGRDTCQGDSGGPLLCKVPGTETSWYVAGVVSHGEGCARPNEPGVYTRVSQFVPWLMSNSESYATRMGRRPLQQCPGMQCSNKCIPSRRKCDGIVDCLNAEDETGCGGVFYRDSTLGMTQNLTETSDNSLDIESKQNVADITDNNIDVDSNSIDLNSRLDDAVPTTTELPTTTAVPTTTENDSTDSTTVVSATENDSTMTSTPGTTVMTSTLADAEVTTQVGSSTPGTIVMTSTLADSEVTTQTPIRTTDAPNNRNELLKLVRKYTPAVFNSQRFSCSEIPQVIPGFRHCDGILDCEDGTDERDCLCKDILLQEGREDMICNSVIECADQSDEMFCSDCNEDTEFECRQSRMCIPSELRCDGDQDCEHNEDEMDCYMLVQNSTLEMDAGDRPRLSSQGIVTVNEKGTWSVACQPPSDSDETAALDVCTGLGFSGYKSYDKVGVKKRGLTTPCNGLRVECSSIKSVDMAQPAPWHVDIYVEGQLRCAGILISNTTVLVAESCLVDVNPASDYVSAVVGRQNKMNRVMGPYERMMRVEAVDGPLLKLSAPFELSYRAIPVENNNNWMSPVDPSETCMVTKYDKDNVPLNVELEPLLQCEQNKRCYRVKDKDSDICQKFSLDRFTSAAVLCNAYTGWYVAAVYSSYSEFELNALCHGRPVSLISADKYLSPDKPVTFPETTNLTDAGCGLGLRCGRGQCVKNTDLCDGVNQCPDGLDEASDLCAVQNEIMETEKCQINQLQCSNKKCVSKLIYCDGKDDCGDGSDEPKDCKTSCAAYMRLAHPERMCDGKRNCLDKSDEVGCGNACEMPQAFTCVGSKNPTCISEEMVCDGRLDCEDGSDETNCYKLSNHDDTSKSRGLLLRKTYGLWHPECYNESEVTPKLMNSMCQTQGFRFAKEMSTTLIPERHRLDTFSIVKLKHKVKIALRGDRPLIEQRSGLTCLGMYLECVP</sequence>
<dbReference type="SMART" id="SM00192">
    <property type="entry name" value="LDLa"/>
    <property type="match status" value="9"/>
</dbReference>
<evidence type="ECO:0000256" key="9">
    <source>
        <dbReference type="SAM" id="SignalP"/>
    </source>
</evidence>
<evidence type="ECO:0000256" key="8">
    <source>
        <dbReference type="SAM" id="MobiDB-lite"/>
    </source>
</evidence>
<evidence type="ECO:0000256" key="7">
    <source>
        <dbReference type="RuleBase" id="RU363034"/>
    </source>
</evidence>
<comment type="caution">
    <text evidence="6">Lacks conserved residue(s) required for the propagation of feature annotation.</text>
</comment>
<evidence type="ECO:0000256" key="4">
    <source>
        <dbReference type="ARBA" id="ARBA00023157"/>
    </source>
</evidence>
<dbReference type="GO" id="GO:0016020">
    <property type="term" value="C:membrane"/>
    <property type="evidence" value="ECO:0007669"/>
    <property type="project" value="InterPro"/>
</dbReference>
<feature type="disulfide bond" evidence="5">
    <location>
        <begin position="767"/>
        <end position="782"/>
    </location>
</feature>
<dbReference type="EMBL" id="HBUF01596497">
    <property type="protein sequence ID" value="CAG6774945.1"/>
    <property type="molecule type" value="Transcribed_RNA"/>
</dbReference>
<accession>A0A8D9F4G2</accession>
<evidence type="ECO:0000313" key="12">
    <source>
        <dbReference type="EMBL" id="CAG6774945.1"/>
    </source>
</evidence>
<dbReference type="Pfam" id="PF00089">
    <property type="entry name" value="Trypsin"/>
    <property type="match status" value="1"/>
</dbReference>
<feature type="compositionally biased region" description="Basic and acidic residues" evidence="8">
    <location>
        <begin position="105"/>
        <end position="121"/>
    </location>
</feature>
<evidence type="ECO:0000256" key="3">
    <source>
        <dbReference type="ARBA" id="ARBA00022825"/>
    </source>
</evidence>